<keyword evidence="3" id="KW-1185">Reference proteome</keyword>
<dbReference type="AlphaFoldDB" id="A0A839A4R8"/>
<dbReference type="InterPro" id="IPR017853">
    <property type="entry name" value="GH"/>
</dbReference>
<dbReference type="EMBL" id="JACAOA010000011">
    <property type="protein sequence ID" value="MBA5729226.1"/>
    <property type="molecule type" value="Genomic_DNA"/>
</dbReference>
<protein>
    <recommendedName>
        <fullName evidence="4">Family 2 glycosyl transferase</fullName>
    </recommendedName>
</protein>
<organism evidence="2 3">
    <name type="scientific">Ruoffia halotolerans</name>
    <dbReference type="NCBI Taxonomy" id="2748684"/>
    <lineage>
        <taxon>Bacteria</taxon>
        <taxon>Bacillati</taxon>
        <taxon>Bacillota</taxon>
        <taxon>Bacilli</taxon>
        <taxon>Lactobacillales</taxon>
        <taxon>Aerococcaceae</taxon>
        <taxon>Ruoffia</taxon>
    </lineage>
</organism>
<sequence length="1058" mass="122427">MKRYYLIIIFIAIFASLPFIIWQTQSPKDLSVAVIDKTVPTDNYREHKGVHWVLNHLKISNLDGDEFDNAGDYYGIVPTYSEETEEVIYEERVLPTDYSEYDAIYLADTYGVYEEKSNGKIYGGITQAEWEAIYSRLNQPEPSLLIAEFNSFASPTDEVVREAITNHLGITWSGWLGRYFTELNPNLNQEFPQRVSEMYGDEWNYSGPGIILVNDFTQETVVLEKEKHITEEGIRVLFNKLGEEIFNLTESSEYDFWFDIITPHSNTEVLATYDWSLTEEGKNKLNHYDIPLEPVAVTRNIQGSHQNIYFAGDYSDKPDLPSYYQVSGMAKINQWVADIRDESFYWSTFAPMLTTLFEQFESDLSVSTDIQAQTVSDNVENEEKYSFRVTDTQFEVLKEGKWEPLTIKGVNMGMGKPGYYPGEAAITQAEYARWFEMIGEMNANTIRVYTIHPPGFYRALKEYNESHEEPIYIFHGVWMNEEMSLASENVFESDNLNDFQEEIRKIVDLTHGNRIISEKPGHASGIYDADISDYVIGWIIGTEWNPHVVVGTNKDNKGIGDYHGKYFETQGASPFEYFLAEQMELMTAYELENYGEHRPMSFTNWVTTDLLDHPTESAEDEDLVSVNPNVIYTLNEAQETGQFASYHVYPYYPDFLNYTSEYNEYIDFRGEKNNYAAYLNELHEAHRIPVLIAEFGIPASRGRTHENPFGRHQGGMSEEEQGIIVSEMYEEIIHEGMLGGLVFTWQDEWFKRTWNTMDYDNPDRRPFWSNAQTNEQQFGILSFDKHKIRINGDITDWESQQSALIQASKESDPIQAVYVDHDERYLYLRIDYDNQVDGYPVLTFDTVPNQGNRHINSLDGYELSEAAEFVLSLQPGDSRILVDTYYDFFTIQYGLILEMLDAEIENPEKNSGNFVPIQFALNKQYYVVEESEWLPFVAYETGKLKEGNGDPEAENYDSLADYYVNDDEGLIEMRLPWMLLSSRDPSQKEFQGNLIEEGLDASVTTNGITIGALFVNHDNEVIYQSSSQKYSWENWDLPQSQERLKQSYNIIQKTFGNY</sequence>
<feature type="transmembrane region" description="Helical" evidence="1">
    <location>
        <begin position="5"/>
        <end position="22"/>
    </location>
</feature>
<accession>A0A839A4R8</accession>
<keyword evidence="1" id="KW-1133">Transmembrane helix</keyword>
<dbReference type="RefSeq" id="WP_218930931.1">
    <property type="nucleotide sequence ID" value="NZ_JACAOA010000011.1"/>
</dbReference>
<comment type="caution">
    <text evidence="2">The sequence shown here is derived from an EMBL/GenBank/DDBJ whole genome shotgun (WGS) entry which is preliminary data.</text>
</comment>
<evidence type="ECO:0008006" key="4">
    <source>
        <dbReference type="Google" id="ProtNLM"/>
    </source>
</evidence>
<name>A0A839A4R8_9LACT</name>
<proteinExistence type="predicted"/>
<keyword evidence="1" id="KW-0812">Transmembrane</keyword>
<reference evidence="2 3" key="1">
    <citation type="submission" date="2020-06" db="EMBL/GenBank/DDBJ databases">
        <title>Reclassification of Facklamia ignava, Facklamia soureckii and Facklami tabacinasalis as Falseniella iganva gen. nov., comb. nov., Hutsoniella ignava gen. nov., comb. nov., and Ruoffia tabacinasalis gen. nov., comb. nov and description of Ruoffia haltotolerans sp. nov., isolated from hypersaline Inland Sea of Qatar.</title>
        <authorList>
            <person name="Fotedar R."/>
            <person name="Sankaranarayanan K."/>
            <person name="Lawson P."/>
            <person name="Caldwell M."/>
            <person name="Zeyara A."/>
            <person name="Al Malki A."/>
            <person name="Ali M."/>
        </authorList>
    </citation>
    <scope>NUCLEOTIDE SEQUENCE [LARGE SCALE GENOMIC DNA]</scope>
    <source>
        <strain evidence="2 3">INB8</strain>
    </source>
</reference>
<evidence type="ECO:0000313" key="2">
    <source>
        <dbReference type="EMBL" id="MBA5729226.1"/>
    </source>
</evidence>
<evidence type="ECO:0000313" key="3">
    <source>
        <dbReference type="Proteomes" id="UP000571018"/>
    </source>
</evidence>
<keyword evidence="1" id="KW-0472">Membrane</keyword>
<dbReference type="Gene3D" id="3.20.20.80">
    <property type="entry name" value="Glycosidases"/>
    <property type="match status" value="2"/>
</dbReference>
<gene>
    <name evidence="2" type="ORF">HW423_05450</name>
</gene>
<dbReference type="SUPFAM" id="SSF51445">
    <property type="entry name" value="(Trans)glycosidases"/>
    <property type="match status" value="1"/>
</dbReference>
<evidence type="ECO:0000256" key="1">
    <source>
        <dbReference type="SAM" id="Phobius"/>
    </source>
</evidence>
<dbReference type="Proteomes" id="UP000571018">
    <property type="component" value="Unassembled WGS sequence"/>
</dbReference>